<evidence type="ECO:0000313" key="2">
    <source>
        <dbReference type="EMBL" id="GCF16055.1"/>
    </source>
</evidence>
<feature type="region of interest" description="Disordered" evidence="1">
    <location>
        <begin position="206"/>
        <end position="232"/>
    </location>
</feature>
<dbReference type="SUPFAM" id="SSF52540">
    <property type="entry name" value="P-loop containing nucleoside triphosphate hydrolases"/>
    <property type="match status" value="1"/>
</dbReference>
<dbReference type="InterPro" id="IPR027417">
    <property type="entry name" value="P-loop_NTPase"/>
</dbReference>
<feature type="region of interest" description="Disordered" evidence="1">
    <location>
        <begin position="392"/>
        <end position="418"/>
    </location>
</feature>
<name>A0A4C2EP23_9EURY</name>
<protein>
    <submittedName>
        <fullName evidence="2">Chromosome segregation protein SMC</fullName>
    </submittedName>
</protein>
<dbReference type="EMBL" id="BIXZ01000014">
    <property type="protein sequence ID" value="GCF16055.1"/>
    <property type="molecule type" value="Genomic_DNA"/>
</dbReference>
<dbReference type="PANTHER" id="PTHR45615">
    <property type="entry name" value="MYOSIN HEAVY CHAIN, NON-MUSCLE"/>
    <property type="match status" value="1"/>
</dbReference>
<dbReference type="Gene3D" id="3.40.50.300">
    <property type="entry name" value="P-loop containing nucleotide triphosphate hydrolases"/>
    <property type="match status" value="2"/>
</dbReference>
<feature type="compositionally biased region" description="Basic and acidic residues" evidence="1">
    <location>
        <begin position="245"/>
        <end position="256"/>
    </location>
</feature>
<evidence type="ECO:0000313" key="3">
    <source>
        <dbReference type="Proteomes" id="UP000304382"/>
    </source>
</evidence>
<sequence>MTAKTDHLGAVSFYTFFYYMSIMAESKKESSVAHFEVANIGGIDETTVDIPPGVTVLTGKNATNRTSFLQSIMAAMGSTQATLKGDADEGSVTLTYGDEIYERTLTRAGDAVQFNGEGYLDDPEVADLFAFLLETNEARRSVARGDDLREIIMRPVDIDAIRSEVEQLEEEKGEINDELATIESRQRDLPDLEQRRTELREQIEEKREELAEREEEIDNSSRDIEESRQEQDVLEEKLDELRSTRSDLESVRRDIEAQEESISSLKRERSDLKDELDELPETPMGDQQHLEDEIATLRDQRQQLNSEISDLQSLIQYNEERLEEEDYDVIQSLEDAPEGSDGDVTEQLLEGDDGESVVCWTCGSTVDREQIEDTVERLQDLRRQKVEDLNDIKSELDDLKSDQREAEKKQRRRENVERKITETETEIERREEQITSLKDRREELTEDVESLEDEVDNLESEDFDEILSLHREANQLEFEIDSLESDLDDVSEEIEEIEAMVEQADDLREERDALVDELTDKRTKIDQIEANAVDQFNEHMDAILGILEYENLERIWIERVEQTVREGRQKVDRTVFELHIVRTTENGAAYEDTIEHLSESEREVTGLIFALAGYLVHDLHESVPFMLLDSLEAIDSARIAELVEYFADYAEHLVVALLPEDAQALDDDFNRITSL</sequence>
<feature type="compositionally biased region" description="Basic and acidic residues" evidence="1">
    <location>
        <begin position="219"/>
        <end position="232"/>
    </location>
</feature>
<keyword evidence="3" id="KW-1185">Reference proteome</keyword>
<reference evidence="2 3" key="1">
    <citation type="submission" date="2019-02" db="EMBL/GenBank/DDBJ databases">
        <title>Haloarcula mannanilyticum sp. nov., a mannan degrading haloarchaeon isolated from commercial salt.</title>
        <authorList>
            <person name="Enomoto S."/>
            <person name="Shimane Y."/>
            <person name="Kamekura M."/>
            <person name="Ito T."/>
            <person name="Moriya O."/>
            <person name="Ihara K."/>
            <person name="Takahashi-Ando N."/>
            <person name="Fukushima Y."/>
            <person name="Yoshida Y."/>
            <person name="Usama R."/>
            <person name="Takai K."/>
            <person name="Minegishi H."/>
        </authorList>
    </citation>
    <scope>NUCLEOTIDE SEQUENCE [LARGE SCALE GENOMIC DNA]</scope>
    <source>
        <strain evidence="2 3">MD130-1</strain>
    </source>
</reference>
<dbReference type="NCBIfam" id="NF045487">
    <property type="entry name" value="ASRP"/>
    <property type="match status" value="1"/>
</dbReference>
<dbReference type="AlphaFoldDB" id="A0A4C2EP23"/>
<dbReference type="PANTHER" id="PTHR45615:SF80">
    <property type="entry name" value="GRIP DOMAIN-CONTAINING PROTEIN"/>
    <property type="match status" value="1"/>
</dbReference>
<accession>A0A4C2EP23</accession>
<comment type="caution">
    <text evidence="2">The sequence shown here is derived from an EMBL/GenBank/DDBJ whole genome shotgun (WGS) entry which is preliminary data.</text>
</comment>
<dbReference type="Proteomes" id="UP000304382">
    <property type="component" value="Unassembled WGS sequence"/>
</dbReference>
<proteinExistence type="predicted"/>
<gene>
    <name evidence="2" type="ORF">Harman_39900</name>
</gene>
<organism evidence="2 3">
    <name type="scientific">Haloarcula mannanilytica</name>
    <dbReference type="NCBI Taxonomy" id="2509225"/>
    <lineage>
        <taxon>Archaea</taxon>
        <taxon>Methanobacteriati</taxon>
        <taxon>Methanobacteriota</taxon>
        <taxon>Stenosarchaea group</taxon>
        <taxon>Halobacteria</taxon>
        <taxon>Halobacteriales</taxon>
        <taxon>Haloarculaceae</taxon>
        <taxon>Haloarcula</taxon>
    </lineage>
</organism>
<feature type="region of interest" description="Disordered" evidence="1">
    <location>
        <begin position="245"/>
        <end position="290"/>
    </location>
</feature>
<evidence type="ECO:0000256" key="1">
    <source>
        <dbReference type="SAM" id="MobiDB-lite"/>
    </source>
</evidence>